<dbReference type="GO" id="GO:0005506">
    <property type="term" value="F:iron ion binding"/>
    <property type="evidence" value="ECO:0007669"/>
    <property type="project" value="InterPro"/>
</dbReference>
<dbReference type="KEGG" id="cthr:CTHT_0019210"/>
<gene>
    <name evidence="11" type="ORF">CTHT_0019210</name>
</gene>
<comment type="similarity">
    <text evidence="2 9">Belongs to the cytochrome P450 family.</text>
</comment>
<dbReference type="AlphaFoldDB" id="G0S307"/>
<evidence type="ECO:0000256" key="4">
    <source>
        <dbReference type="ARBA" id="ARBA00022723"/>
    </source>
</evidence>
<dbReference type="CDD" id="cd11058">
    <property type="entry name" value="CYP60B-like"/>
    <property type="match status" value="1"/>
</dbReference>
<dbReference type="OMA" id="QPFHTGP"/>
<proteinExistence type="inferred from homology"/>
<dbReference type="GO" id="GO:0020037">
    <property type="term" value="F:heme binding"/>
    <property type="evidence" value="ECO:0007669"/>
    <property type="project" value="InterPro"/>
</dbReference>
<comment type="cofactor">
    <cofactor evidence="1 8">
        <name>heme</name>
        <dbReference type="ChEBI" id="CHEBI:30413"/>
    </cofactor>
</comment>
<dbReference type="RefSeq" id="XP_006692409.1">
    <property type="nucleotide sequence ID" value="XM_006692346.1"/>
</dbReference>
<keyword evidence="6 8" id="KW-0408">Iron</keyword>
<feature type="transmembrane region" description="Helical" evidence="10">
    <location>
        <begin position="44"/>
        <end position="65"/>
    </location>
</feature>
<evidence type="ECO:0000256" key="5">
    <source>
        <dbReference type="ARBA" id="ARBA00023002"/>
    </source>
</evidence>
<evidence type="ECO:0000256" key="9">
    <source>
        <dbReference type="RuleBase" id="RU000461"/>
    </source>
</evidence>
<keyword evidence="4 8" id="KW-0479">Metal-binding</keyword>
<dbReference type="PRINTS" id="PR00463">
    <property type="entry name" value="EP450I"/>
</dbReference>
<protein>
    <submittedName>
        <fullName evidence="11">Putative cytochrome P450 protein</fullName>
    </submittedName>
</protein>
<keyword evidence="10" id="KW-0472">Membrane</keyword>
<name>G0S307_CHATD</name>
<dbReference type="InterPro" id="IPR002401">
    <property type="entry name" value="Cyt_P450_E_grp-I"/>
</dbReference>
<evidence type="ECO:0000313" key="12">
    <source>
        <dbReference type="Proteomes" id="UP000008066"/>
    </source>
</evidence>
<dbReference type="InterPro" id="IPR017972">
    <property type="entry name" value="Cyt_P450_CS"/>
</dbReference>
<keyword evidence="10" id="KW-0812">Transmembrane</keyword>
<dbReference type="EMBL" id="GL988040">
    <property type="protein sequence ID" value="EGS22390.1"/>
    <property type="molecule type" value="Genomic_DNA"/>
</dbReference>
<dbReference type="PROSITE" id="PS00086">
    <property type="entry name" value="CYTOCHROME_P450"/>
    <property type="match status" value="1"/>
</dbReference>
<dbReference type="GO" id="GO:0004497">
    <property type="term" value="F:monooxygenase activity"/>
    <property type="evidence" value="ECO:0007669"/>
    <property type="project" value="UniProtKB-KW"/>
</dbReference>
<dbReference type="Gene3D" id="1.10.630.10">
    <property type="entry name" value="Cytochrome P450"/>
    <property type="match status" value="1"/>
</dbReference>
<dbReference type="eggNOG" id="KOG0158">
    <property type="taxonomic scope" value="Eukaryota"/>
</dbReference>
<keyword evidence="7 9" id="KW-0503">Monooxygenase</keyword>
<evidence type="ECO:0000256" key="2">
    <source>
        <dbReference type="ARBA" id="ARBA00010617"/>
    </source>
</evidence>
<keyword evidence="5 9" id="KW-0560">Oxidoreductase</keyword>
<feature type="binding site" description="axial binding residue" evidence="8">
    <location>
        <position position="496"/>
    </location>
    <ligand>
        <name>heme</name>
        <dbReference type="ChEBI" id="CHEBI:30413"/>
    </ligand>
    <ligandPart>
        <name>Fe</name>
        <dbReference type="ChEBI" id="CHEBI:18248"/>
    </ligandPart>
</feature>
<evidence type="ECO:0000313" key="11">
    <source>
        <dbReference type="EMBL" id="EGS22390.1"/>
    </source>
</evidence>
<dbReference type="GeneID" id="18255959"/>
<dbReference type="SUPFAM" id="SSF48264">
    <property type="entry name" value="Cytochrome P450"/>
    <property type="match status" value="1"/>
</dbReference>
<dbReference type="OrthoDB" id="1470350at2759"/>
<dbReference type="InterPro" id="IPR050121">
    <property type="entry name" value="Cytochrome_P450_monoxygenase"/>
</dbReference>
<dbReference type="Pfam" id="PF00067">
    <property type="entry name" value="p450"/>
    <property type="match status" value="1"/>
</dbReference>
<dbReference type="PRINTS" id="PR00385">
    <property type="entry name" value="P450"/>
</dbReference>
<evidence type="ECO:0000256" key="3">
    <source>
        <dbReference type="ARBA" id="ARBA00022617"/>
    </source>
</evidence>
<evidence type="ECO:0000256" key="8">
    <source>
        <dbReference type="PIRSR" id="PIRSR602401-1"/>
    </source>
</evidence>
<organism evidence="12">
    <name type="scientific">Chaetomium thermophilum (strain DSM 1495 / CBS 144.50 / IMI 039719)</name>
    <name type="common">Thermochaetoides thermophila</name>
    <dbReference type="NCBI Taxonomy" id="759272"/>
    <lineage>
        <taxon>Eukaryota</taxon>
        <taxon>Fungi</taxon>
        <taxon>Dikarya</taxon>
        <taxon>Ascomycota</taxon>
        <taxon>Pezizomycotina</taxon>
        <taxon>Sordariomycetes</taxon>
        <taxon>Sordariomycetidae</taxon>
        <taxon>Sordariales</taxon>
        <taxon>Chaetomiaceae</taxon>
        <taxon>Thermochaetoides</taxon>
    </lineage>
</organism>
<evidence type="ECO:0000256" key="1">
    <source>
        <dbReference type="ARBA" id="ARBA00001971"/>
    </source>
</evidence>
<evidence type="ECO:0000256" key="7">
    <source>
        <dbReference type="ARBA" id="ARBA00023033"/>
    </source>
</evidence>
<keyword evidence="3 8" id="KW-0349">Heme</keyword>
<evidence type="ECO:0000256" key="6">
    <source>
        <dbReference type="ARBA" id="ARBA00023004"/>
    </source>
</evidence>
<feature type="transmembrane region" description="Helical" evidence="10">
    <location>
        <begin position="12"/>
        <end position="32"/>
    </location>
</feature>
<evidence type="ECO:0000256" key="10">
    <source>
        <dbReference type="SAM" id="Phobius"/>
    </source>
</evidence>
<dbReference type="PANTHER" id="PTHR24305:SF230">
    <property type="entry name" value="P450, PUTATIVE (EUROFUNG)-RELATED"/>
    <property type="match status" value="1"/>
</dbReference>
<dbReference type="InterPro" id="IPR036396">
    <property type="entry name" value="Cyt_P450_sf"/>
</dbReference>
<dbReference type="GO" id="GO:0016705">
    <property type="term" value="F:oxidoreductase activity, acting on paired donors, with incorporation or reduction of molecular oxygen"/>
    <property type="evidence" value="ECO:0007669"/>
    <property type="project" value="InterPro"/>
</dbReference>
<keyword evidence="10" id="KW-1133">Transmembrane helix</keyword>
<dbReference type="InterPro" id="IPR001128">
    <property type="entry name" value="Cyt_P450"/>
</dbReference>
<accession>G0S307</accession>
<dbReference type="Proteomes" id="UP000008066">
    <property type="component" value="Unassembled WGS sequence"/>
</dbReference>
<dbReference type="HOGENOM" id="CLU_001570_14_11_1"/>
<reference evidence="11 12" key="1">
    <citation type="journal article" date="2011" name="Cell">
        <title>Insight into structure and assembly of the nuclear pore complex by utilizing the genome of a eukaryotic thermophile.</title>
        <authorList>
            <person name="Amlacher S."/>
            <person name="Sarges P."/>
            <person name="Flemming D."/>
            <person name="van Noort V."/>
            <person name="Kunze R."/>
            <person name="Devos D.P."/>
            <person name="Arumugam M."/>
            <person name="Bork P."/>
            <person name="Hurt E."/>
        </authorList>
    </citation>
    <scope>NUCLEOTIDE SEQUENCE [LARGE SCALE GENOMIC DNA]</scope>
    <source>
        <strain evidence="12">DSM 1495 / CBS 144.50 / IMI 039719</strain>
    </source>
</reference>
<dbReference type="STRING" id="759272.G0S307"/>
<sequence length="552" mass="62669">MPIENLDLLPSSGLTITSSPICLSGGIKMALVELLQVQLTPAQAIGLSFLSVALYILSNVFYNLFLHPLRHFPGPLLNRVTRIPYSFAHIRGTRPFDMLALHRRYGPVVRVAPNELAFADPRAWKDIMGHRAAAGASTLPGDGSEHAAAGQGKHELQKEMGKWMKFYRPVDNIPIDITNSGREEHARLRRALSHGFSDRCMREQQPLIKGYIDLLIRRLREHGRDGTVPVDMVAWYNFTTFDVIGDLAFGESFGCLENSRYHPWVKAIFDVARAGTIFQCLVQHFPPLMKLLFWMIPKRVFKEHAKHNAMAADKLKRRMQIREQRPDLVNGLLKRRDEWGLTLEQLVANSGILVICGSETTATLLSGVTYLLCTNPDALRKLAAEIRGAFKSEDEINFSSVSTLPYLLACLDEALRMYPPVPIGLPRVVPEGGAMVAGHYVPEDTVVAVHQWAMYHNEEHFKDPFKFQPERWLGDPAFADDHKDAFQPFHLGPRNCLGKNLAYIEMRLILSRILWNFDLRISNDSLNWMDNQRIFNLWEKGKLNVYLTPVSR</sequence>
<dbReference type="PANTHER" id="PTHR24305">
    <property type="entry name" value="CYTOCHROME P450"/>
    <property type="match status" value="1"/>
</dbReference>
<keyword evidence="12" id="KW-1185">Reference proteome</keyword>